<comment type="caution">
    <text evidence="2">The sequence shown here is derived from an EMBL/GenBank/DDBJ whole genome shotgun (WGS) entry which is preliminary data.</text>
</comment>
<feature type="region of interest" description="Disordered" evidence="1">
    <location>
        <begin position="98"/>
        <end position="122"/>
    </location>
</feature>
<evidence type="ECO:0000256" key="1">
    <source>
        <dbReference type="SAM" id="MobiDB-lite"/>
    </source>
</evidence>
<evidence type="ECO:0000313" key="2">
    <source>
        <dbReference type="EMBL" id="CAK9084152.1"/>
    </source>
</evidence>
<dbReference type="EMBL" id="CAXAMM010039130">
    <property type="protein sequence ID" value="CAK9084152.1"/>
    <property type="molecule type" value="Genomic_DNA"/>
</dbReference>
<reference evidence="2 3" key="1">
    <citation type="submission" date="2024-02" db="EMBL/GenBank/DDBJ databases">
        <authorList>
            <person name="Chen Y."/>
            <person name="Shah S."/>
            <person name="Dougan E. K."/>
            <person name="Thang M."/>
            <person name="Chan C."/>
        </authorList>
    </citation>
    <scope>NUCLEOTIDE SEQUENCE [LARGE SCALE GENOMIC DNA]</scope>
</reference>
<protein>
    <submittedName>
        <fullName evidence="2">Uncharacterized protein</fullName>
    </submittedName>
</protein>
<dbReference type="Proteomes" id="UP001642464">
    <property type="component" value="Unassembled WGS sequence"/>
</dbReference>
<feature type="region of interest" description="Disordered" evidence="1">
    <location>
        <begin position="162"/>
        <end position="186"/>
    </location>
</feature>
<organism evidence="2 3">
    <name type="scientific">Durusdinium trenchii</name>
    <dbReference type="NCBI Taxonomy" id="1381693"/>
    <lineage>
        <taxon>Eukaryota</taxon>
        <taxon>Sar</taxon>
        <taxon>Alveolata</taxon>
        <taxon>Dinophyceae</taxon>
        <taxon>Suessiales</taxon>
        <taxon>Symbiodiniaceae</taxon>
        <taxon>Durusdinium</taxon>
    </lineage>
</organism>
<proteinExistence type="predicted"/>
<sequence>MAQYATSAGWQHHQVQAQLQQQQQYPHLLWPQQNAFLATGSASCWSWRPASPAQPLQSLWPPRSPSPPWEPPVRDPAVEAMIQELGITASEEKDFAWTRGRSGESVTGRPRRPKDIGGAKPTYHEVPARHQHFERLDSEDELRGIEEACFIRWSTAAQDAADLASEPSTSSRYRAQGDGKGAELPTPRLTKRRLKATQVQADMIWRKYYIPASRLPELLAQREEQHTKFKELQSKSTEAKNKWHRAFDFMMEGNDVDRALRNVRDISSKIRQYMFFGESENAVLKLQSTLAQYHRTWDQKRYGRLTAGLSDIARLAYPIEQLIDTRTFECHEIVQQELSVAIQNELTRRAEPMELQRMDRETDNVLQQSEVARSSINRKLDDLRHSIQRTARDAGAFIQRVKMTLQQVLADINEFTTAHANMKKAEKDYKADMFDQQRRNDGYKESLEKLEARRCLDCYDQARTL</sequence>
<gene>
    <name evidence="2" type="ORF">SCF082_LOCUS39931</name>
</gene>
<feature type="compositionally biased region" description="Basic and acidic residues" evidence="1">
    <location>
        <begin position="113"/>
        <end position="122"/>
    </location>
</feature>
<name>A0ABP0Q7C9_9DINO</name>
<accession>A0ABP0Q7C9</accession>
<keyword evidence="3" id="KW-1185">Reference proteome</keyword>
<evidence type="ECO:0000313" key="3">
    <source>
        <dbReference type="Proteomes" id="UP001642464"/>
    </source>
</evidence>